<name>A0AAD7I5I1_9AGAR</name>
<accession>A0AAD7I5I1</accession>
<evidence type="ECO:0000256" key="1">
    <source>
        <dbReference type="SAM" id="MobiDB-lite"/>
    </source>
</evidence>
<protein>
    <submittedName>
        <fullName evidence="2">Uncharacterized protein</fullName>
    </submittedName>
</protein>
<organism evidence="2 3">
    <name type="scientific">Mycena metata</name>
    <dbReference type="NCBI Taxonomy" id="1033252"/>
    <lineage>
        <taxon>Eukaryota</taxon>
        <taxon>Fungi</taxon>
        <taxon>Dikarya</taxon>
        <taxon>Basidiomycota</taxon>
        <taxon>Agaricomycotina</taxon>
        <taxon>Agaricomycetes</taxon>
        <taxon>Agaricomycetidae</taxon>
        <taxon>Agaricales</taxon>
        <taxon>Marasmiineae</taxon>
        <taxon>Mycenaceae</taxon>
        <taxon>Mycena</taxon>
    </lineage>
</organism>
<gene>
    <name evidence="2" type="ORF">B0H16DRAFT_1695830</name>
</gene>
<dbReference type="AlphaFoldDB" id="A0AAD7I5I1"/>
<sequence length="276" mass="29015">MSSSPPAPAPYYGNPSSIEPSSLDDFASVFHSNGSGGPLYYSPYFLYEYRRAIALCSAEVLRTSGNYAYNQLLSDYQRLAEDHETLQNVFAGMARQLDTLMMFASGEFLHVRDRNPSFPGPAWSGHAYDNPPLLSRDVSQEFLAAARAEYSFSLPMIPTRPPTPQPASTRNVPGLQPAAVRNISGPQATTVRNGNGPGGRQRPVVPGPAQRLAQHGSGGTVSNAATGATVSNAATGVTGPVAGISGVSGVLPPGVGGARPVQAPGWDNLSAMRARM</sequence>
<proteinExistence type="predicted"/>
<evidence type="ECO:0000313" key="2">
    <source>
        <dbReference type="EMBL" id="KAJ7734654.1"/>
    </source>
</evidence>
<reference evidence="2" key="1">
    <citation type="submission" date="2023-03" db="EMBL/GenBank/DDBJ databases">
        <title>Massive genome expansion in bonnet fungi (Mycena s.s.) driven by repeated elements and novel gene families across ecological guilds.</title>
        <authorList>
            <consortium name="Lawrence Berkeley National Laboratory"/>
            <person name="Harder C.B."/>
            <person name="Miyauchi S."/>
            <person name="Viragh M."/>
            <person name="Kuo A."/>
            <person name="Thoen E."/>
            <person name="Andreopoulos B."/>
            <person name="Lu D."/>
            <person name="Skrede I."/>
            <person name="Drula E."/>
            <person name="Henrissat B."/>
            <person name="Morin E."/>
            <person name="Kohler A."/>
            <person name="Barry K."/>
            <person name="LaButti K."/>
            <person name="Morin E."/>
            <person name="Salamov A."/>
            <person name="Lipzen A."/>
            <person name="Mereny Z."/>
            <person name="Hegedus B."/>
            <person name="Baldrian P."/>
            <person name="Stursova M."/>
            <person name="Weitz H."/>
            <person name="Taylor A."/>
            <person name="Grigoriev I.V."/>
            <person name="Nagy L.G."/>
            <person name="Martin F."/>
            <person name="Kauserud H."/>
        </authorList>
    </citation>
    <scope>NUCLEOTIDE SEQUENCE</scope>
    <source>
        <strain evidence="2">CBHHK182m</strain>
    </source>
</reference>
<dbReference type="EMBL" id="JARKIB010000131">
    <property type="protein sequence ID" value="KAJ7734654.1"/>
    <property type="molecule type" value="Genomic_DNA"/>
</dbReference>
<dbReference type="Proteomes" id="UP001215598">
    <property type="component" value="Unassembled WGS sequence"/>
</dbReference>
<keyword evidence="3" id="KW-1185">Reference proteome</keyword>
<evidence type="ECO:0000313" key="3">
    <source>
        <dbReference type="Proteomes" id="UP001215598"/>
    </source>
</evidence>
<comment type="caution">
    <text evidence="2">The sequence shown here is derived from an EMBL/GenBank/DDBJ whole genome shotgun (WGS) entry which is preliminary data.</text>
</comment>
<feature type="region of interest" description="Disordered" evidence="1">
    <location>
        <begin position="184"/>
        <end position="224"/>
    </location>
</feature>